<protein>
    <submittedName>
        <fullName evidence="1">Uncharacterized protein</fullName>
    </submittedName>
</protein>
<evidence type="ECO:0000313" key="2">
    <source>
        <dbReference type="Proteomes" id="UP000319576"/>
    </source>
</evidence>
<dbReference type="EMBL" id="CP036273">
    <property type="protein sequence ID" value="QDU18551.1"/>
    <property type="molecule type" value="Genomic_DNA"/>
</dbReference>
<dbReference type="Proteomes" id="UP000319576">
    <property type="component" value="Chromosome"/>
</dbReference>
<sequence length="350" mass="36221">MTDPQPDPCSADVFAALLAPGGAVVALVGPGGPQLLDWLESQLGPTYHVARGLGFPPPPAPDEAELLDAFRAALQQRTADARTACEAAAARGERPQADERAVAETHGDGLVALLDGPTKDALFRDTPRRRSVFRQLLAGEAAEFAAADFEFADVNSARLADPRAQRYVAKLKTNLQGERAAAAALMNAARPAPPDPLARLREELARAGRELVVLLDEPEPGALDALAATDGPGRCAVRVALTPAGAPPAGATVFTLGATVEPEAAEPEAVAVEPAVVEPEPVVAEPVVVDARLGAVAVLLGRLPVPAPDDVVRFLAAAFTTGAELELLTPGVLEWLRAHGVTTGLRVRAG</sequence>
<accession>A0A517XM14</accession>
<dbReference type="AlphaFoldDB" id="A0A517XM14"/>
<proteinExistence type="predicted"/>
<name>A0A517XM14_9BACT</name>
<gene>
    <name evidence="1" type="ORF">ETAA1_04430</name>
</gene>
<evidence type="ECO:0000313" key="1">
    <source>
        <dbReference type="EMBL" id="QDU18551.1"/>
    </source>
</evidence>
<reference evidence="1 2" key="1">
    <citation type="submission" date="2019-02" db="EMBL/GenBank/DDBJ databases">
        <title>Deep-cultivation of Planctomycetes and their phenomic and genomic characterization uncovers novel biology.</title>
        <authorList>
            <person name="Wiegand S."/>
            <person name="Jogler M."/>
            <person name="Boedeker C."/>
            <person name="Pinto D."/>
            <person name="Vollmers J."/>
            <person name="Rivas-Marin E."/>
            <person name="Kohn T."/>
            <person name="Peeters S.H."/>
            <person name="Heuer A."/>
            <person name="Rast P."/>
            <person name="Oberbeckmann S."/>
            <person name="Bunk B."/>
            <person name="Jeske O."/>
            <person name="Meyerdierks A."/>
            <person name="Storesund J.E."/>
            <person name="Kallscheuer N."/>
            <person name="Luecker S."/>
            <person name="Lage O.M."/>
            <person name="Pohl T."/>
            <person name="Merkel B.J."/>
            <person name="Hornburger P."/>
            <person name="Mueller R.-W."/>
            <person name="Bruemmer F."/>
            <person name="Labrenz M."/>
            <person name="Spormann A.M."/>
            <person name="Op den Camp H."/>
            <person name="Overmann J."/>
            <person name="Amann R."/>
            <person name="Jetten M.S.M."/>
            <person name="Mascher T."/>
            <person name="Medema M.H."/>
            <person name="Devos D.P."/>
            <person name="Kaster A.-K."/>
            <person name="Ovreas L."/>
            <person name="Rohde M."/>
            <person name="Galperin M.Y."/>
            <person name="Jogler C."/>
        </authorList>
    </citation>
    <scope>NUCLEOTIDE SEQUENCE [LARGE SCALE GENOMIC DNA]</scope>
    <source>
        <strain evidence="1 2">ETA_A1</strain>
    </source>
</reference>
<keyword evidence="2" id="KW-1185">Reference proteome</keyword>
<dbReference type="KEGG" id="uli:ETAA1_04430"/>
<organism evidence="1 2">
    <name type="scientific">Urbifossiella limnaea</name>
    <dbReference type="NCBI Taxonomy" id="2528023"/>
    <lineage>
        <taxon>Bacteria</taxon>
        <taxon>Pseudomonadati</taxon>
        <taxon>Planctomycetota</taxon>
        <taxon>Planctomycetia</taxon>
        <taxon>Gemmatales</taxon>
        <taxon>Gemmataceae</taxon>
        <taxon>Urbifossiella</taxon>
    </lineage>
</organism>
<dbReference type="RefSeq" id="WP_145233922.1">
    <property type="nucleotide sequence ID" value="NZ_CP036273.1"/>
</dbReference>